<feature type="compositionally biased region" description="Gly residues" evidence="1">
    <location>
        <begin position="77"/>
        <end position="91"/>
    </location>
</feature>
<name>A0A2T7P522_POMCA</name>
<evidence type="ECO:0000256" key="1">
    <source>
        <dbReference type="SAM" id="MobiDB-lite"/>
    </source>
</evidence>
<accession>A0A2T7P522</accession>
<dbReference type="EMBL" id="PZQS01000006">
    <property type="protein sequence ID" value="PVD28524.1"/>
    <property type="molecule type" value="Genomic_DNA"/>
</dbReference>
<keyword evidence="3" id="KW-1185">Reference proteome</keyword>
<organism evidence="2 3">
    <name type="scientific">Pomacea canaliculata</name>
    <name type="common">Golden apple snail</name>
    <dbReference type="NCBI Taxonomy" id="400727"/>
    <lineage>
        <taxon>Eukaryota</taxon>
        <taxon>Metazoa</taxon>
        <taxon>Spiralia</taxon>
        <taxon>Lophotrochozoa</taxon>
        <taxon>Mollusca</taxon>
        <taxon>Gastropoda</taxon>
        <taxon>Caenogastropoda</taxon>
        <taxon>Architaenioglossa</taxon>
        <taxon>Ampullarioidea</taxon>
        <taxon>Ampullariidae</taxon>
        <taxon>Pomacea</taxon>
    </lineage>
</organism>
<gene>
    <name evidence="2" type="ORF">C0Q70_11112</name>
</gene>
<proteinExistence type="predicted"/>
<protein>
    <submittedName>
        <fullName evidence="2">Uncharacterized protein</fullName>
    </submittedName>
</protein>
<dbReference type="Proteomes" id="UP000245119">
    <property type="component" value="Linkage Group LG6"/>
</dbReference>
<sequence>MKRAVREIEGGAGGARREAEIETSDVRGSGRQVASISLILALIAAKCIDPAAGLTSLSTASGLYGVGPAPPSSAGAVSGGPGARPSGGRGNGVDVCVWTRALARIPIE</sequence>
<comment type="caution">
    <text evidence="2">The sequence shown here is derived from an EMBL/GenBank/DDBJ whole genome shotgun (WGS) entry which is preliminary data.</text>
</comment>
<evidence type="ECO:0000313" key="3">
    <source>
        <dbReference type="Proteomes" id="UP000245119"/>
    </source>
</evidence>
<feature type="region of interest" description="Disordered" evidence="1">
    <location>
        <begin position="1"/>
        <end position="24"/>
    </location>
</feature>
<feature type="region of interest" description="Disordered" evidence="1">
    <location>
        <begin position="70"/>
        <end position="91"/>
    </location>
</feature>
<evidence type="ECO:0000313" key="2">
    <source>
        <dbReference type="EMBL" id="PVD28524.1"/>
    </source>
</evidence>
<dbReference type="AlphaFoldDB" id="A0A2T7P522"/>
<reference evidence="2 3" key="1">
    <citation type="submission" date="2018-04" db="EMBL/GenBank/DDBJ databases">
        <title>The genome of golden apple snail Pomacea canaliculata provides insight into stress tolerance and invasive adaptation.</title>
        <authorList>
            <person name="Liu C."/>
            <person name="Liu B."/>
            <person name="Ren Y."/>
            <person name="Zhang Y."/>
            <person name="Wang H."/>
            <person name="Li S."/>
            <person name="Jiang F."/>
            <person name="Yin L."/>
            <person name="Zhang G."/>
            <person name="Qian W."/>
            <person name="Fan W."/>
        </authorList>
    </citation>
    <scope>NUCLEOTIDE SEQUENCE [LARGE SCALE GENOMIC DNA]</scope>
    <source>
        <strain evidence="2">SZHN2017</strain>
        <tissue evidence="2">Muscle</tissue>
    </source>
</reference>
<feature type="compositionally biased region" description="Basic and acidic residues" evidence="1">
    <location>
        <begin position="1"/>
        <end position="20"/>
    </location>
</feature>